<dbReference type="Gene3D" id="3.40.50.720">
    <property type="entry name" value="NAD(P)-binding Rossmann-like Domain"/>
    <property type="match status" value="1"/>
</dbReference>
<dbReference type="InterPro" id="IPR036291">
    <property type="entry name" value="NAD(P)-bd_dom_sf"/>
</dbReference>
<gene>
    <name evidence="1" type="ORF">SAMN06265379_104178</name>
</gene>
<dbReference type="InterPro" id="IPR051783">
    <property type="entry name" value="NAD(P)-dependent_oxidoreduct"/>
</dbReference>
<dbReference type="PANTHER" id="PTHR48079:SF6">
    <property type="entry name" value="NAD(P)-BINDING DOMAIN-CONTAINING PROTEIN-RELATED"/>
    <property type="match status" value="1"/>
</dbReference>
<dbReference type="GO" id="GO:0005737">
    <property type="term" value="C:cytoplasm"/>
    <property type="evidence" value="ECO:0007669"/>
    <property type="project" value="TreeGrafter"/>
</dbReference>
<organism evidence="1 2">
    <name type="scientific">Saccharicrinis carchari</name>
    <dbReference type="NCBI Taxonomy" id="1168039"/>
    <lineage>
        <taxon>Bacteria</taxon>
        <taxon>Pseudomonadati</taxon>
        <taxon>Bacteroidota</taxon>
        <taxon>Bacteroidia</taxon>
        <taxon>Marinilabiliales</taxon>
        <taxon>Marinilabiliaceae</taxon>
        <taxon>Saccharicrinis</taxon>
    </lineage>
</organism>
<dbReference type="PANTHER" id="PTHR48079">
    <property type="entry name" value="PROTEIN YEEZ"/>
    <property type="match status" value="1"/>
</dbReference>
<dbReference type="Proteomes" id="UP000319040">
    <property type="component" value="Unassembled WGS sequence"/>
</dbReference>
<dbReference type="SUPFAM" id="SSF51735">
    <property type="entry name" value="NAD(P)-binding Rossmann-fold domains"/>
    <property type="match status" value="1"/>
</dbReference>
<dbReference type="EMBL" id="FXTB01000004">
    <property type="protein sequence ID" value="SMO66292.1"/>
    <property type="molecule type" value="Genomic_DNA"/>
</dbReference>
<keyword evidence="2" id="KW-1185">Reference proteome</keyword>
<accession>A0A521D3R7</accession>
<name>A0A521D3R7_SACCC</name>
<dbReference type="GO" id="GO:0004029">
    <property type="term" value="F:aldehyde dehydrogenase (NAD+) activity"/>
    <property type="evidence" value="ECO:0007669"/>
    <property type="project" value="TreeGrafter"/>
</dbReference>
<evidence type="ECO:0000313" key="2">
    <source>
        <dbReference type="Proteomes" id="UP000319040"/>
    </source>
</evidence>
<proteinExistence type="predicted"/>
<evidence type="ECO:0000313" key="1">
    <source>
        <dbReference type="EMBL" id="SMO66292.1"/>
    </source>
</evidence>
<protein>
    <submittedName>
        <fullName evidence="1">Nucleoside-diphosphate-sugar epimerase</fullName>
    </submittedName>
</protein>
<reference evidence="1 2" key="1">
    <citation type="submission" date="2017-05" db="EMBL/GenBank/DDBJ databases">
        <authorList>
            <person name="Varghese N."/>
            <person name="Submissions S."/>
        </authorList>
    </citation>
    <scope>NUCLEOTIDE SEQUENCE [LARGE SCALE GENOMIC DNA]</scope>
    <source>
        <strain evidence="1 2">DSM 27040</strain>
    </source>
</reference>
<dbReference type="AlphaFoldDB" id="A0A521D3R7"/>
<sequence>MGCGWLGLPLAGELVNNGYTVNGSTTNPDKIEQIKAMGAHPYLIHIGKRNNPYAEFLHAHILIVAITSKSIEDFKYLMEKINASPIKKVIFISSTSVYPSNNTVVNEITPVKDVPLVRIEQLFRSNPNIATTVIRFAGLYGYNRKPGNFFPEGRIIDHPEGYVNFIHRDDCIRIIQKIIISETWNQLFNGCTDTHPTRREFYTSQILKVGRTKPAFNEEASNAYKIVDNKKIKDILHFTFKYPNLMNGA</sequence>